<feature type="transmembrane region" description="Helical" evidence="15">
    <location>
        <begin position="35"/>
        <end position="56"/>
    </location>
</feature>
<dbReference type="PRINTS" id="PR00237">
    <property type="entry name" value="GPCRRHODOPSN"/>
</dbReference>
<evidence type="ECO:0000313" key="18">
    <source>
        <dbReference type="Proteomes" id="UP001152803"/>
    </source>
</evidence>
<dbReference type="Proteomes" id="UP001152803">
    <property type="component" value="Unassembled WGS sequence"/>
</dbReference>
<dbReference type="Pfam" id="PF00001">
    <property type="entry name" value="7tm_1"/>
    <property type="match status" value="1"/>
</dbReference>
<evidence type="ECO:0000256" key="10">
    <source>
        <dbReference type="ARBA" id="ARBA00023170"/>
    </source>
</evidence>
<feature type="compositionally biased region" description="Basic and acidic residues" evidence="14">
    <location>
        <begin position="364"/>
        <end position="376"/>
    </location>
</feature>
<evidence type="ECO:0000256" key="12">
    <source>
        <dbReference type="ARBA" id="ARBA00023224"/>
    </source>
</evidence>
<evidence type="ECO:0000313" key="17">
    <source>
        <dbReference type="EMBL" id="KAJ8282892.1"/>
    </source>
</evidence>
<dbReference type="OrthoDB" id="10008828at2759"/>
<dbReference type="PRINTS" id="PR00526">
    <property type="entry name" value="FMETLEUPHER"/>
</dbReference>
<evidence type="ECO:0000256" key="4">
    <source>
        <dbReference type="ARBA" id="ARBA00022553"/>
    </source>
</evidence>
<feature type="transmembrane region" description="Helical" evidence="15">
    <location>
        <begin position="282"/>
        <end position="306"/>
    </location>
</feature>
<reference evidence="17" key="1">
    <citation type="journal article" date="2023" name="Science">
        <title>Genome structures resolve the early diversification of teleost fishes.</title>
        <authorList>
            <person name="Parey E."/>
            <person name="Louis A."/>
            <person name="Montfort J."/>
            <person name="Bouchez O."/>
            <person name="Roques C."/>
            <person name="Iampietro C."/>
            <person name="Lluch J."/>
            <person name="Castinel A."/>
            <person name="Donnadieu C."/>
            <person name="Desvignes T."/>
            <person name="Floi Bucao C."/>
            <person name="Jouanno E."/>
            <person name="Wen M."/>
            <person name="Mejri S."/>
            <person name="Dirks R."/>
            <person name="Jansen H."/>
            <person name="Henkel C."/>
            <person name="Chen W.J."/>
            <person name="Zahm M."/>
            <person name="Cabau C."/>
            <person name="Klopp C."/>
            <person name="Thompson A.W."/>
            <person name="Robinson-Rechavi M."/>
            <person name="Braasch I."/>
            <person name="Lecointre G."/>
            <person name="Bobe J."/>
            <person name="Postlethwait J.H."/>
            <person name="Berthelot C."/>
            <person name="Roest Crollius H."/>
            <person name="Guiguen Y."/>
        </authorList>
    </citation>
    <scope>NUCLEOTIDE SEQUENCE</scope>
    <source>
        <strain evidence="17">Concon-B</strain>
    </source>
</reference>
<dbReference type="GO" id="GO:0007200">
    <property type="term" value="P:phospholipase C-activating G protein-coupled receptor signaling pathway"/>
    <property type="evidence" value="ECO:0007669"/>
    <property type="project" value="TreeGrafter"/>
</dbReference>
<evidence type="ECO:0000256" key="8">
    <source>
        <dbReference type="ARBA" id="ARBA00023136"/>
    </source>
</evidence>
<dbReference type="InterPro" id="IPR000826">
    <property type="entry name" value="Formyl_rcpt-rel"/>
</dbReference>
<evidence type="ECO:0000256" key="15">
    <source>
        <dbReference type="SAM" id="Phobius"/>
    </source>
</evidence>
<evidence type="ECO:0000256" key="11">
    <source>
        <dbReference type="ARBA" id="ARBA00023180"/>
    </source>
</evidence>
<dbReference type="GO" id="GO:0004875">
    <property type="term" value="F:complement receptor activity"/>
    <property type="evidence" value="ECO:0007669"/>
    <property type="project" value="TreeGrafter"/>
</dbReference>
<gene>
    <name evidence="17" type="ORF">COCON_G00054110</name>
</gene>
<evidence type="ECO:0000256" key="5">
    <source>
        <dbReference type="ARBA" id="ARBA00022692"/>
    </source>
</evidence>
<dbReference type="InterPro" id="IPR017452">
    <property type="entry name" value="GPCR_Rhodpsn_7TM"/>
</dbReference>
<dbReference type="GO" id="GO:0006935">
    <property type="term" value="P:chemotaxis"/>
    <property type="evidence" value="ECO:0007669"/>
    <property type="project" value="UniProtKB-KW"/>
</dbReference>
<evidence type="ECO:0000256" key="2">
    <source>
        <dbReference type="ARBA" id="ARBA00022475"/>
    </source>
</evidence>
<dbReference type="InterPro" id="IPR000276">
    <property type="entry name" value="GPCR_Rhodpsn"/>
</dbReference>
<protein>
    <recommendedName>
        <fullName evidence="16">G-protein coupled receptors family 1 profile domain-containing protein</fullName>
    </recommendedName>
</protein>
<feature type="transmembrane region" description="Helical" evidence="15">
    <location>
        <begin position="211"/>
        <end position="232"/>
    </location>
</feature>
<evidence type="ECO:0000256" key="1">
    <source>
        <dbReference type="ARBA" id="ARBA00004651"/>
    </source>
</evidence>
<keyword evidence="4" id="KW-0597">Phosphoprotein</keyword>
<keyword evidence="8 15" id="KW-0472">Membrane</keyword>
<evidence type="ECO:0000256" key="9">
    <source>
        <dbReference type="ARBA" id="ARBA00023157"/>
    </source>
</evidence>
<keyword evidence="3" id="KW-0145">Chemotaxis</keyword>
<feature type="transmembrane region" description="Helical" evidence="15">
    <location>
        <begin position="68"/>
        <end position="90"/>
    </location>
</feature>
<dbReference type="PANTHER" id="PTHR24225:SF72">
    <property type="entry name" value="G-PROTEIN COUPLED RECEPTORS FAMILY 1 PROFILE DOMAIN-CONTAINING PROTEIN-RELATED"/>
    <property type="match status" value="1"/>
</dbReference>
<accession>A0A9Q1DW66</accession>
<keyword evidence="11" id="KW-0325">Glycoprotein</keyword>
<dbReference type="GO" id="GO:0005886">
    <property type="term" value="C:plasma membrane"/>
    <property type="evidence" value="ECO:0007669"/>
    <property type="project" value="UniProtKB-SubCell"/>
</dbReference>
<evidence type="ECO:0000256" key="14">
    <source>
        <dbReference type="SAM" id="MobiDB-lite"/>
    </source>
</evidence>
<keyword evidence="12" id="KW-0807">Transducer</keyword>
<evidence type="ECO:0000256" key="6">
    <source>
        <dbReference type="ARBA" id="ARBA00022989"/>
    </source>
</evidence>
<keyword evidence="7" id="KW-0297">G-protein coupled receptor</keyword>
<proteinExistence type="inferred from homology"/>
<evidence type="ECO:0000259" key="16">
    <source>
        <dbReference type="PROSITE" id="PS50262"/>
    </source>
</evidence>
<evidence type="ECO:0000256" key="7">
    <source>
        <dbReference type="ARBA" id="ARBA00023040"/>
    </source>
</evidence>
<dbReference type="SUPFAM" id="SSF81321">
    <property type="entry name" value="Family A G protein-coupled receptor-like"/>
    <property type="match status" value="1"/>
</dbReference>
<comment type="subcellular location">
    <subcellularLocation>
        <location evidence="1">Cell membrane</location>
        <topology evidence="1">Multi-pass membrane protein</topology>
    </subcellularLocation>
</comment>
<dbReference type="AlphaFoldDB" id="A0A9Q1DW66"/>
<dbReference type="Gene3D" id="1.20.1070.10">
    <property type="entry name" value="Rhodopsin 7-helix transmembrane proteins"/>
    <property type="match status" value="1"/>
</dbReference>
<feature type="domain" description="G-protein coupled receptors family 1 profile" evidence="16">
    <location>
        <begin position="48"/>
        <end position="304"/>
    </location>
</feature>
<keyword evidence="18" id="KW-1185">Reference proteome</keyword>
<evidence type="ECO:0000256" key="3">
    <source>
        <dbReference type="ARBA" id="ARBA00022500"/>
    </source>
</evidence>
<keyword evidence="2" id="KW-1003">Cell membrane</keyword>
<evidence type="ECO:0000256" key="13">
    <source>
        <dbReference type="ARBA" id="ARBA00025736"/>
    </source>
</evidence>
<keyword evidence="6 15" id="KW-1133">Transmembrane helix</keyword>
<name>A0A9Q1DW66_CONCO</name>
<dbReference type="PROSITE" id="PS50262">
    <property type="entry name" value="G_PROTEIN_RECEP_F1_2"/>
    <property type="match status" value="1"/>
</dbReference>
<keyword evidence="9" id="KW-1015">Disulfide bond</keyword>
<dbReference type="GO" id="GO:0007204">
    <property type="term" value="P:positive regulation of cytosolic calcium ion concentration"/>
    <property type="evidence" value="ECO:0007669"/>
    <property type="project" value="TreeGrafter"/>
</dbReference>
<dbReference type="FunFam" id="1.20.1070.10:FF:000034">
    <property type="entry name" value="G-protein coupled receptor 1"/>
    <property type="match status" value="1"/>
</dbReference>
<comment type="caution">
    <text evidence="17">The sequence shown here is derived from an EMBL/GenBank/DDBJ whole genome shotgun (WGS) entry which is preliminary data.</text>
</comment>
<dbReference type="GO" id="GO:0004953">
    <property type="term" value="F:icosanoid receptor activity"/>
    <property type="evidence" value="ECO:0007669"/>
    <property type="project" value="UniProtKB-ARBA"/>
</dbReference>
<feature type="transmembrane region" description="Helical" evidence="15">
    <location>
        <begin position="110"/>
        <end position="138"/>
    </location>
</feature>
<comment type="similarity">
    <text evidence="13">Belongs to the chemokine-like receptor (CMKLR) family.</text>
</comment>
<keyword evidence="10" id="KW-0675">Receptor</keyword>
<dbReference type="EMBL" id="JAFJMO010000003">
    <property type="protein sequence ID" value="KAJ8282892.1"/>
    <property type="molecule type" value="Genomic_DNA"/>
</dbReference>
<feature type="region of interest" description="Disordered" evidence="14">
    <location>
        <begin position="340"/>
        <end position="376"/>
    </location>
</feature>
<feature type="transmembrane region" description="Helical" evidence="15">
    <location>
        <begin position="150"/>
        <end position="168"/>
    </location>
</feature>
<keyword evidence="5 15" id="KW-0812">Transmembrane</keyword>
<sequence length="376" mass="42097">MPNCSNMSQYCPIIQEMMNNTAGKSSEQALNTGVVVAHGLISSFGILENLLILWVIGFRVRRSVISIWILNLAASDLLATTSLPFFTYFLAQGFTWNLGTTFCKVHSSIFFLNMFLSGFLLAVISLDRCLVSLLPVWCQNHRDVGLATRVCWVVWGLALLNTVPYYLFRDTITRCDNRIMCYYNFRQLSPPEADYKALCRCRQDALAISKFLLSFLLPLLVIIGSYAAVSASIARRGHRRTFRFFRLVVAVIVTFVLCWAPYHTFSLLEAVGDYNPSLRPMVARALPASASLAFLNSVLNPLLYVFSCPDFLAKIRQSLGAVLENVLQEDLGELARRRSTAQSSVSASELLLKGPHSRPTPSTKTKDKEVEHPSVF</sequence>
<dbReference type="PANTHER" id="PTHR24225">
    <property type="entry name" value="CHEMOTACTIC RECEPTOR"/>
    <property type="match status" value="1"/>
</dbReference>
<feature type="transmembrane region" description="Helical" evidence="15">
    <location>
        <begin position="244"/>
        <end position="262"/>
    </location>
</feature>
<organism evidence="17 18">
    <name type="scientific">Conger conger</name>
    <name type="common">Conger eel</name>
    <name type="synonym">Muraena conger</name>
    <dbReference type="NCBI Taxonomy" id="82655"/>
    <lineage>
        <taxon>Eukaryota</taxon>
        <taxon>Metazoa</taxon>
        <taxon>Chordata</taxon>
        <taxon>Craniata</taxon>
        <taxon>Vertebrata</taxon>
        <taxon>Euteleostomi</taxon>
        <taxon>Actinopterygii</taxon>
        <taxon>Neopterygii</taxon>
        <taxon>Teleostei</taxon>
        <taxon>Anguilliformes</taxon>
        <taxon>Congridae</taxon>
        <taxon>Conger</taxon>
    </lineage>
</organism>
<dbReference type="GO" id="GO:0006954">
    <property type="term" value="P:inflammatory response"/>
    <property type="evidence" value="ECO:0007669"/>
    <property type="project" value="TreeGrafter"/>
</dbReference>